<name>A0A7W5UJJ3_9BACT</name>
<dbReference type="SUPFAM" id="SSF46785">
    <property type="entry name" value="Winged helix' DNA-binding domain"/>
    <property type="match status" value="1"/>
</dbReference>
<dbReference type="PANTHER" id="PTHR33164:SF43">
    <property type="entry name" value="HTH-TYPE TRANSCRIPTIONAL REPRESSOR YETL"/>
    <property type="match status" value="1"/>
</dbReference>
<dbReference type="RefSeq" id="WP_183695884.1">
    <property type="nucleotide sequence ID" value="NZ_JACICA010000004.1"/>
</dbReference>
<dbReference type="EMBL" id="JACICA010000004">
    <property type="protein sequence ID" value="MBB3702622.1"/>
    <property type="molecule type" value="Genomic_DNA"/>
</dbReference>
<protein>
    <submittedName>
        <fullName evidence="2">DNA-binding MarR family transcriptional regulator</fullName>
    </submittedName>
</protein>
<proteinExistence type="predicted"/>
<dbReference type="Proteomes" id="UP000541425">
    <property type="component" value="Unassembled WGS sequence"/>
</dbReference>
<reference evidence="2 3" key="1">
    <citation type="submission" date="2020-08" db="EMBL/GenBank/DDBJ databases">
        <title>Genomic Encyclopedia of Type Strains, Phase IV (KMG-IV): sequencing the most valuable type-strain genomes for metagenomic binning, comparative biology and taxonomic classification.</title>
        <authorList>
            <person name="Goeker M."/>
        </authorList>
    </citation>
    <scope>NUCLEOTIDE SEQUENCE [LARGE SCALE GENOMIC DNA]</scope>
    <source>
        <strain evidence="2 3">DSM 22548</strain>
    </source>
</reference>
<keyword evidence="2" id="KW-0238">DNA-binding</keyword>
<evidence type="ECO:0000259" key="1">
    <source>
        <dbReference type="PROSITE" id="PS50995"/>
    </source>
</evidence>
<dbReference type="Gene3D" id="1.10.10.10">
    <property type="entry name" value="Winged helix-like DNA-binding domain superfamily/Winged helix DNA-binding domain"/>
    <property type="match status" value="1"/>
</dbReference>
<dbReference type="InterPro" id="IPR039422">
    <property type="entry name" value="MarR/SlyA-like"/>
</dbReference>
<dbReference type="GO" id="GO:0003677">
    <property type="term" value="F:DNA binding"/>
    <property type="evidence" value="ECO:0007669"/>
    <property type="project" value="UniProtKB-KW"/>
</dbReference>
<dbReference type="Pfam" id="PF01047">
    <property type="entry name" value="MarR"/>
    <property type="match status" value="1"/>
</dbReference>
<dbReference type="SMART" id="SM00347">
    <property type="entry name" value="HTH_MARR"/>
    <property type="match status" value="1"/>
</dbReference>
<dbReference type="GO" id="GO:0003700">
    <property type="term" value="F:DNA-binding transcription factor activity"/>
    <property type="evidence" value="ECO:0007669"/>
    <property type="project" value="InterPro"/>
</dbReference>
<dbReference type="InterPro" id="IPR036388">
    <property type="entry name" value="WH-like_DNA-bd_sf"/>
</dbReference>
<feature type="domain" description="HTH marR-type" evidence="1">
    <location>
        <begin position="1"/>
        <end position="123"/>
    </location>
</feature>
<dbReference type="AlphaFoldDB" id="A0A7W5UJJ3"/>
<gene>
    <name evidence="2" type="ORF">FHS60_001085</name>
</gene>
<evidence type="ECO:0000313" key="2">
    <source>
        <dbReference type="EMBL" id="MBB3702622.1"/>
    </source>
</evidence>
<dbReference type="PROSITE" id="PS50995">
    <property type="entry name" value="HTH_MARR_2"/>
    <property type="match status" value="1"/>
</dbReference>
<accession>A0A7W5UJJ3</accession>
<dbReference type="InterPro" id="IPR000835">
    <property type="entry name" value="HTH_MarR-typ"/>
</dbReference>
<dbReference type="PANTHER" id="PTHR33164">
    <property type="entry name" value="TRANSCRIPTIONAL REGULATOR, MARR FAMILY"/>
    <property type="match status" value="1"/>
</dbReference>
<dbReference type="InterPro" id="IPR036390">
    <property type="entry name" value="WH_DNA-bd_sf"/>
</dbReference>
<comment type="caution">
    <text evidence="2">The sequence shown here is derived from an EMBL/GenBank/DDBJ whole genome shotgun (WGS) entry which is preliminary data.</text>
</comment>
<evidence type="ECO:0000313" key="3">
    <source>
        <dbReference type="Proteomes" id="UP000541425"/>
    </source>
</evidence>
<organism evidence="2 3">
    <name type="scientific">Alloprevotella rava</name>
    <dbReference type="NCBI Taxonomy" id="671218"/>
    <lineage>
        <taxon>Bacteria</taxon>
        <taxon>Pseudomonadati</taxon>
        <taxon>Bacteroidota</taxon>
        <taxon>Bacteroidia</taxon>
        <taxon>Bacteroidales</taxon>
        <taxon>Prevotellaceae</taxon>
        <taxon>Alloprevotella</taxon>
    </lineage>
</organism>
<sequence>MDKKCICRLRSIYRAITALEQEMQKLHGININEGMLLCLLSENKSLTSGEIAEALGLTCSNTSKIICAVEKKALISRVMGKTDKREMYFSLSAAGKKRLEEMKDCDWELPEILTQVLEKTNNE</sequence>
<dbReference type="GO" id="GO:0006950">
    <property type="term" value="P:response to stress"/>
    <property type="evidence" value="ECO:0007669"/>
    <property type="project" value="TreeGrafter"/>
</dbReference>